<evidence type="ECO:0000259" key="2">
    <source>
        <dbReference type="Pfam" id="PF03992"/>
    </source>
</evidence>
<feature type="region of interest" description="Disordered" evidence="1">
    <location>
        <begin position="101"/>
        <end position="128"/>
    </location>
</feature>
<dbReference type="SUPFAM" id="SSF54909">
    <property type="entry name" value="Dimeric alpha+beta barrel"/>
    <property type="match status" value="1"/>
</dbReference>
<accession>A0A2S9JAW4</accession>
<dbReference type="GO" id="GO:0004497">
    <property type="term" value="F:monooxygenase activity"/>
    <property type="evidence" value="ECO:0007669"/>
    <property type="project" value="UniProtKB-KW"/>
</dbReference>
<feature type="domain" description="ABM" evidence="2">
    <location>
        <begin position="1"/>
        <end position="73"/>
    </location>
</feature>
<dbReference type="InterPro" id="IPR011008">
    <property type="entry name" value="Dimeric_a/b-barrel"/>
</dbReference>
<dbReference type="Gene3D" id="3.30.70.100">
    <property type="match status" value="1"/>
</dbReference>
<dbReference type="AlphaFoldDB" id="A0A2S9JAW4"/>
<keyword evidence="3" id="KW-0503">Monooxygenase</keyword>
<sequence>MIYEIALLPVYKERIETFRQAFTEVVPLLSRAQGYRGHLLAQGIESPEVFNLIVRWHSLEDHTPGFEASEDHRIFMMGLRKYFSNEPTVYHIEGGAFSTSEHDANSAVSTGNATHQSGVARNSPSVMP</sequence>
<dbReference type="Proteomes" id="UP000238563">
    <property type="component" value="Unassembled WGS sequence"/>
</dbReference>
<evidence type="ECO:0000313" key="4">
    <source>
        <dbReference type="Proteomes" id="UP000238563"/>
    </source>
</evidence>
<evidence type="ECO:0000313" key="3">
    <source>
        <dbReference type="EMBL" id="PRD49927.1"/>
    </source>
</evidence>
<keyword evidence="3" id="KW-0560">Oxidoreductase</keyword>
<feature type="compositionally biased region" description="Polar residues" evidence="1">
    <location>
        <begin position="106"/>
        <end position="128"/>
    </location>
</feature>
<dbReference type="RefSeq" id="WP_105737623.1">
    <property type="nucleotide sequence ID" value="NZ_PVBT01000009.1"/>
</dbReference>
<name>A0A2S9JAW4_9HYPH</name>
<organism evidence="3 4">
    <name type="scientific">Phyllobacterium myrsinacearum</name>
    <dbReference type="NCBI Taxonomy" id="28101"/>
    <lineage>
        <taxon>Bacteria</taxon>
        <taxon>Pseudomonadati</taxon>
        <taxon>Pseudomonadota</taxon>
        <taxon>Alphaproteobacteria</taxon>
        <taxon>Hyphomicrobiales</taxon>
        <taxon>Phyllobacteriaceae</taxon>
        <taxon>Phyllobacterium</taxon>
    </lineage>
</organism>
<reference evidence="3 4" key="1">
    <citation type="submission" date="2018-02" db="EMBL/GenBank/DDBJ databases">
        <title>The draft genome of Phyllobacterium myrsinacearum DSM5892.</title>
        <authorList>
            <person name="Li L."/>
            <person name="Liu L."/>
            <person name="Zhang X."/>
            <person name="Wang T."/>
        </authorList>
    </citation>
    <scope>NUCLEOTIDE SEQUENCE [LARGE SCALE GENOMIC DNA]</scope>
    <source>
        <strain evidence="3 4">DSM 5892</strain>
    </source>
</reference>
<dbReference type="OrthoDB" id="9798157at2"/>
<dbReference type="InterPro" id="IPR007138">
    <property type="entry name" value="ABM_dom"/>
</dbReference>
<dbReference type="Pfam" id="PF03992">
    <property type="entry name" value="ABM"/>
    <property type="match status" value="1"/>
</dbReference>
<dbReference type="EMBL" id="PVBT01000009">
    <property type="protein sequence ID" value="PRD49927.1"/>
    <property type="molecule type" value="Genomic_DNA"/>
</dbReference>
<evidence type="ECO:0000256" key="1">
    <source>
        <dbReference type="SAM" id="MobiDB-lite"/>
    </source>
</evidence>
<proteinExistence type="predicted"/>
<gene>
    <name evidence="3" type="ORF">C5750_24195</name>
</gene>
<keyword evidence="4" id="KW-1185">Reference proteome</keyword>
<protein>
    <submittedName>
        <fullName evidence="3">Antibiotic biosynthesis monooxygenase</fullName>
    </submittedName>
</protein>
<comment type="caution">
    <text evidence="3">The sequence shown here is derived from an EMBL/GenBank/DDBJ whole genome shotgun (WGS) entry which is preliminary data.</text>
</comment>